<name>A0A411ZQX7_9FIRM</name>
<organism evidence="1 2">
    <name type="scientific">Blautia obeum</name>
    <dbReference type="NCBI Taxonomy" id="40520"/>
    <lineage>
        <taxon>Bacteria</taxon>
        <taxon>Bacillati</taxon>
        <taxon>Bacillota</taxon>
        <taxon>Clostridia</taxon>
        <taxon>Lachnospirales</taxon>
        <taxon>Lachnospiraceae</taxon>
        <taxon>Blautia</taxon>
    </lineage>
</organism>
<evidence type="ECO:0000313" key="2">
    <source>
        <dbReference type="Proteomes" id="UP000283585"/>
    </source>
</evidence>
<protein>
    <submittedName>
        <fullName evidence="1">Uncharacterized protein</fullName>
    </submittedName>
</protein>
<proteinExistence type="predicted"/>
<evidence type="ECO:0000313" key="1">
    <source>
        <dbReference type="EMBL" id="RGQ05276.1"/>
    </source>
</evidence>
<accession>A0A411ZQX7</accession>
<comment type="caution">
    <text evidence="1">The sequence shown here is derived from an EMBL/GenBank/DDBJ whole genome shotgun (WGS) entry which is preliminary data.</text>
</comment>
<dbReference type="RefSeq" id="WP_118044633.1">
    <property type="nucleotide sequence ID" value="NZ_QRSS01000007.1"/>
</dbReference>
<dbReference type="EMBL" id="QRSS01000007">
    <property type="protein sequence ID" value="RGQ05276.1"/>
    <property type="molecule type" value="Genomic_DNA"/>
</dbReference>
<reference evidence="1 2" key="1">
    <citation type="submission" date="2018-08" db="EMBL/GenBank/DDBJ databases">
        <title>A genome reference for cultivated species of the human gut microbiota.</title>
        <authorList>
            <person name="Zou Y."/>
            <person name="Xue W."/>
            <person name="Luo G."/>
        </authorList>
    </citation>
    <scope>NUCLEOTIDE SEQUENCE [LARGE SCALE GENOMIC DNA]</scope>
    <source>
        <strain evidence="1 2">AF29-2BH</strain>
    </source>
</reference>
<sequence length="381" mass="44545">MDFFEQFMLEELESLYANDNLETYEYQDIYERFTHLDHLEEVKPYLYAMRFLGKGTKAEPDNVLHELESMELSPDSQIKGLYLDIKLVMKKGNSDDIEKLEKCVESGYSEKYLKAASYLCSESESEVDDDDDEYEEDDGDFSDDNEKVRFKSMTFEGCGYSGYRFTSGDIDYLNAKVFIEPIKKACTLSVRSQIYDGDEPFSKVFSNEYQLKPGDTWFRTTGWGNKNFYAYKNKTYQWRVEFDGKDVYSQNFYFYDGKIKKSGVTVKDVKLFASKASGALEADRDRYSTTFEGEDLEYVYFKLFVEEPGEETVIQIFLKIVRMEDDSVFYDKYILHRLDAKTYACWNGVGFNKKGKWDKGLYKYSLRVGSGNTHEGTFTVY</sequence>
<gene>
    <name evidence="1" type="ORF">DWZ12_08050</name>
</gene>
<dbReference type="Proteomes" id="UP000283585">
    <property type="component" value="Unassembled WGS sequence"/>
</dbReference>
<dbReference type="AlphaFoldDB" id="A0A411ZQX7"/>